<feature type="compositionally biased region" description="Polar residues" evidence="4">
    <location>
        <begin position="2708"/>
        <end position="2723"/>
    </location>
</feature>
<keyword evidence="2" id="KW-0677">Repeat</keyword>
<evidence type="ECO:0000256" key="1">
    <source>
        <dbReference type="ARBA" id="ARBA00022729"/>
    </source>
</evidence>
<evidence type="ECO:0000313" key="8">
    <source>
        <dbReference type="Proteomes" id="UP001595953"/>
    </source>
</evidence>
<gene>
    <name evidence="7" type="ORF">ACFO5O_01970</name>
</gene>
<dbReference type="InterPro" id="IPR026444">
    <property type="entry name" value="Secre_tail"/>
</dbReference>
<dbReference type="InterPro" id="IPR036179">
    <property type="entry name" value="Ig-like_dom_sf"/>
</dbReference>
<accession>A0ABV9MYK9</accession>
<organism evidence="7 8">
    <name type="scientific">Geojedonia litorea</name>
    <dbReference type="NCBI Taxonomy" id="1268269"/>
    <lineage>
        <taxon>Bacteria</taxon>
        <taxon>Pseudomonadati</taxon>
        <taxon>Bacteroidota</taxon>
        <taxon>Flavobacteriia</taxon>
        <taxon>Flavobacteriales</taxon>
        <taxon>Flavobacteriaceae</taxon>
        <taxon>Geojedonia</taxon>
    </lineage>
</organism>
<dbReference type="InterPro" id="IPR044023">
    <property type="entry name" value="Ig_7"/>
</dbReference>
<evidence type="ECO:0000256" key="3">
    <source>
        <dbReference type="ARBA" id="ARBA00023157"/>
    </source>
</evidence>
<comment type="caution">
    <text evidence="7">The sequence shown here is derived from an EMBL/GenBank/DDBJ whole genome shotgun (WGS) entry which is preliminary data.</text>
</comment>
<protein>
    <submittedName>
        <fullName evidence="7">LamG-like jellyroll fold domain-containing protein</fullName>
    </submittedName>
</protein>
<feature type="region of interest" description="Disordered" evidence="4">
    <location>
        <begin position="2708"/>
        <end position="2741"/>
    </location>
</feature>
<dbReference type="Proteomes" id="UP001595953">
    <property type="component" value="Unassembled WGS sequence"/>
</dbReference>
<feature type="domain" description="Ig-like" evidence="6">
    <location>
        <begin position="431"/>
        <end position="511"/>
    </location>
</feature>
<name>A0ABV9MYK9_9FLAO</name>
<dbReference type="SMART" id="SM00560">
    <property type="entry name" value="LamGL"/>
    <property type="match status" value="1"/>
</dbReference>
<dbReference type="SUPFAM" id="SSF49899">
    <property type="entry name" value="Concanavalin A-like lectins/glucanases"/>
    <property type="match status" value="1"/>
</dbReference>
<evidence type="ECO:0000259" key="5">
    <source>
        <dbReference type="PROSITE" id="PS50825"/>
    </source>
</evidence>
<dbReference type="Gene3D" id="2.60.40.10">
    <property type="entry name" value="Immunoglobulins"/>
    <property type="match status" value="2"/>
</dbReference>
<dbReference type="PROSITE" id="PS50835">
    <property type="entry name" value="IG_LIKE"/>
    <property type="match status" value="2"/>
</dbReference>
<dbReference type="EMBL" id="JBHSGP010000004">
    <property type="protein sequence ID" value="MFC4721072.1"/>
    <property type="molecule type" value="Genomic_DNA"/>
</dbReference>
<dbReference type="PROSITE" id="PS50825">
    <property type="entry name" value="HYR"/>
    <property type="match status" value="1"/>
</dbReference>
<dbReference type="SMART" id="SM00409">
    <property type="entry name" value="IG"/>
    <property type="match status" value="2"/>
</dbReference>
<keyword evidence="8" id="KW-1185">Reference proteome</keyword>
<keyword evidence="1" id="KW-0732">Signal</keyword>
<proteinExistence type="predicted"/>
<dbReference type="InterPro" id="IPR013783">
    <property type="entry name" value="Ig-like_fold"/>
</dbReference>
<dbReference type="InterPro" id="IPR003599">
    <property type="entry name" value="Ig_sub"/>
</dbReference>
<dbReference type="Pfam" id="PF13385">
    <property type="entry name" value="Laminin_G_3"/>
    <property type="match status" value="1"/>
</dbReference>
<feature type="domain" description="Ig-like" evidence="6">
    <location>
        <begin position="1043"/>
        <end position="1140"/>
    </location>
</feature>
<dbReference type="InterPro" id="IPR007110">
    <property type="entry name" value="Ig-like_dom"/>
</dbReference>
<dbReference type="SUPFAM" id="SSF48726">
    <property type="entry name" value="Immunoglobulin"/>
    <property type="match status" value="2"/>
</dbReference>
<feature type="domain" description="HYR" evidence="5">
    <location>
        <begin position="4"/>
        <end position="87"/>
    </location>
</feature>
<dbReference type="Pfam" id="PF19408">
    <property type="entry name" value="PKD_6"/>
    <property type="match status" value="1"/>
</dbReference>
<sequence>MTITDDDNPVISCPSNITVTNTPSTCSVVVNYTTPTGTDNCSGANTVQTAGLPSGSAFPVGTTTNTFVVTDAAGNSAQCSFDVTVIDAAASATVSITASPSTTICQGTSVTFTPTPSNGGTYEWFVNNVSQGVSPTFTSTTLNNADAVRAVMTSNLSACNTTVNSNVVNMTVNASRPVSFTINGPSTICAGESATFTPSGITNGGTNPTYQWKINGANATTTQNFTTTTLNNGDVVTLEVTSYVQCASPVPATSSNSISVNVNALPTLSTSNGSVCANSQSSIDLNTLVSTNGTTVTFHMTQANANNDTGAISATVSPTSATTYYVRSEFGTGCYVTDTINITIDPLPTVNAGADQSICVGDSFNLSTIASGSGALTYYTSQTNANNATNAISPNVSPSSTTPYFIRSENAGTGCYATDSVIINVNPILTPSVSISASASSICSGTNVTFTATPTNGGTSPVYTWYVNGVSAGNGSTYSSTSLSNNASIYVQMATSEPCNNNALVTSNTINMTVYTTPAIPGTISGPIGVCPPSYGLVYSVPADPNIQSYNWTLPSGFNITSGAGTNQITVDYVSNLIQNNVPIRVTATNLCGTSAYRELLVSTDTFLYVNAGPDQNICPGTTQVQLAGQIGGVIRRKNQWDWSSNVSGGSFTDPDDVNSIYILPSGVTPGTTITITIFSTTNTNNTCSGAVSDTMTIHVLPNPTASISGTNTICEGSSSNITFTATPNTTVTYQVSPGSNQTIDVGASGTATLSASPATTSTYTLLSVGYTASPACSQGASGSATITVNPQATVNAGPDFSICEGQTATMAATLGGSATSGTWSSSSGGSFSNNSTTAIYTPNATDIANGTVTLTYTTNDPTGPCPSVSDSMILSINQAPTINAGPDITICEGSTATMAASFGGSATSASWSSSGGGSFSNNSPTAVYTPNATDISNGSVTLTYTTNNPSGVCSAVSDIMILTINEAAFIDAGPNQIICSNETATMAASLNGSATSGTWSSSGTGSFNSNSINAIYTPSANDISNGSVTLTYLSNDPAGICPAVSDTMILTIRDQIIIYTEPENVGVCENNAASLSVVAAGDDLSYQWYFNGGSGYVPTGGNSNILNFPSVALANAGSYYVVISNSAGDCASVTSQTVTLNVNENISIDVNSQPDDGVRCENDSYTFTVDANGTIDSWQWYKVSSPSHIAISGANGTGSTATLDLTNLVPSDSGNYYVVFSGPPIGNCGSVSSLTANLTVHPLPTINAGADQTICSNDTATMNATIGGSASTGTWTSSGTGSFNNASTTAVYTPSNTDISNGTVTLTYTTTNATNPCGNVSDSMILSIDPLPTATISYLSAAYCESDVATYAVNLTQNNGSAGTYSYVVNTGGPTLNLNTSTGLITPNGSSVGTYTISYTIPASTVCNAVVATYNVEIEAEPNATFSYASAQYCENGTDPTPTKTQNGGTFSSSPGGLVINSSTGTIDLDASTVGTYTVYYTFGAVTNGCGQVQASQSVTIVPDLADALLDGFAYDQTTPPTPGPISSQILACHEGDGRLTLHIDPSYTPYIQEWQYNNGSGFMTAPSDGDPDNNILTYDFTGLIGVTSYRVVFNSATTCGNAGYSSVAYVSVIPPDLKPEPVDASPTEFCYGDTTTMTASVNYGAEQLNSGGLFQTGQINTQDPDSWLVDGNVRGLSAAGNNGKNNNWSGTNPHPLTVAGIGPISWNSGEPKYAIAGGVLNQNQQNDPYYYEGGVAMTTLTTPIFSLMTLQDAIFTFDEAFILSGPTTCTGPSGSSVNYPAGQAIIQVSTNGGSSWTNIPDDQVTDTSWRTGGVVTGTSSPAVNSGNLTQFNLNTTTVDLSSYFGNTQMRIRFVLIRNCESVWALDNIELPTGPANSTIEWTDQFGVYISNDNTIVHQPITPGYQIYTVTTYINGCRSLAPEGSEDVPLTVDFAFAGVDQTAVGCGNAAQLHAYDNTKKSRRNYVELLASGNWVNGLYTIPSGPAFDYDGTGALGEWSITSGPSVVGINWATEDPADYFFPSVTDPRAEFVGPGGQYELTWTVHGSGGDCSDSVIINLANCPSLDFDGYDDNVTFRNDYDLDAGPFSIEIWVKPDPTTEAGNPNNYIQTILSKRDGVNLTTGYDLRLVENKISFNWNNGGSLTHTNTISTNRWYHVAVTFNGSNTYKMYIDGILLGTNTNGAVPLANNFECIMGAMDRSAAGGNPAPINYYSGWLDELRIWNRELSIEQIRHMMNQEIINNGGNVRGAIIPIDIPGPPSALVWADLDGYYRMNQATDVANGYLLANAGTRNGQMRNITTWQLENSPLPYETDNAGNWYNTASDASSPWLWGHSVWDYPNAIGIDGNTRIDWNIVKTTHNVDSDLTSANPRDVTVLGLLVDASSKLTITAQGTQDENNIGHGLWVTHYLELNGIIDLVGESQLVQKRYSGTQVNESMLNPASGGYLERDQQGTTNLFNYNYFSSFVNPVNTSANNLPYNVAAVLLDGTVAAAPIALNWTSSYNAIGSGNPKIISRRWIWAYENYVANTYANWSYKQETGTIAAGLGFTMKGSGATTANGLQNYVFRGKPNNATISTPVISGNDALVGNPYSSSIDANQFINDNGPSGTNSIAGALYFWEHYPSNNTHILRDYLGGYAVYNLSGGLPAVTPPPTTDGIIIIGGAGTKTPGRYVPVAQGFFVTATTTPYGTGTGGLVTFNNGQRVFQRETNNNASSGSTFIRSNGGTGKSKAKGNTSSRSSNDDIKRVRITFKSPEGAIRPLLLGFVPGGLATDDYDYGYDALNFENFPNDLNWIINGDRYVIQGVGEFDKAKQYPLGMFLNSSGIIEIELTGLENFAEVIDVFIYDALLGTYTKINDVNYQISLEANDYLNRFYIAFQDNSGTLSIEDEESQNILVSYLNNNDEIYVKTINSVDVRQIYLINMLGQTVKSWNMTNLPMANNEIRIPVSKISEGNYILKVETSRATVNKKVIIKF</sequence>
<dbReference type="RefSeq" id="WP_387960432.1">
    <property type="nucleotide sequence ID" value="NZ_JBHSGP010000004.1"/>
</dbReference>
<evidence type="ECO:0000256" key="4">
    <source>
        <dbReference type="SAM" id="MobiDB-lite"/>
    </source>
</evidence>
<dbReference type="Pfam" id="PF19081">
    <property type="entry name" value="Ig_7"/>
    <property type="match status" value="1"/>
</dbReference>
<dbReference type="Pfam" id="PF02494">
    <property type="entry name" value="HYR"/>
    <property type="match status" value="1"/>
</dbReference>
<evidence type="ECO:0000259" key="6">
    <source>
        <dbReference type="PROSITE" id="PS50835"/>
    </source>
</evidence>
<dbReference type="InterPro" id="IPR003410">
    <property type="entry name" value="HYR_dom"/>
</dbReference>
<dbReference type="InterPro" id="IPR013320">
    <property type="entry name" value="ConA-like_dom_sf"/>
</dbReference>
<dbReference type="NCBIfam" id="TIGR04183">
    <property type="entry name" value="Por_Secre_tail"/>
    <property type="match status" value="1"/>
</dbReference>
<evidence type="ECO:0000256" key="2">
    <source>
        <dbReference type="ARBA" id="ARBA00022737"/>
    </source>
</evidence>
<dbReference type="Gene3D" id="2.60.120.200">
    <property type="match status" value="1"/>
</dbReference>
<dbReference type="InterPro" id="IPR045829">
    <property type="entry name" value="PKD_6"/>
</dbReference>
<evidence type="ECO:0000313" key="7">
    <source>
        <dbReference type="EMBL" id="MFC4721072.1"/>
    </source>
</evidence>
<reference evidence="8" key="1">
    <citation type="journal article" date="2019" name="Int. J. Syst. Evol. Microbiol.">
        <title>The Global Catalogue of Microorganisms (GCM) 10K type strain sequencing project: providing services to taxonomists for standard genome sequencing and annotation.</title>
        <authorList>
            <consortium name="The Broad Institute Genomics Platform"/>
            <consortium name="The Broad Institute Genome Sequencing Center for Infectious Disease"/>
            <person name="Wu L."/>
            <person name="Ma J."/>
        </authorList>
    </citation>
    <scope>NUCLEOTIDE SEQUENCE [LARGE SCALE GENOMIC DNA]</scope>
    <source>
        <strain evidence="8">CCUG 63682</strain>
    </source>
</reference>
<keyword evidence="3" id="KW-1015">Disulfide bond</keyword>
<dbReference type="InterPro" id="IPR006558">
    <property type="entry name" value="LamG-like"/>
</dbReference>